<gene>
    <name evidence="2" type="ORF">DAPPUDRAFT_302865</name>
</gene>
<accession>E9GEY0</accession>
<feature type="compositionally biased region" description="Pro residues" evidence="1">
    <location>
        <begin position="45"/>
        <end position="62"/>
    </location>
</feature>
<feature type="compositionally biased region" description="Polar residues" evidence="1">
    <location>
        <begin position="702"/>
        <end position="718"/>
    </location>
</feature>
<dbReference type="OrthoDB" id="65789at2759"/>
<reference evidence="2 3" key="1">
    <citation type="journal article" date="2011" name="Science">
        <title>The ecoresponsive genome of Daphnia pulex.</title>
        <authorList>
            <person name="Colbourne J.K."/>
            <person name="Pfrender M.E."/>
            <person name="Gilbert D."/>
            <person name="Thomas W.K."/>
            <person name="Tucker A."/>
            <person name="Oakley T.H."/>
            <person name="Tokishita S."/>
            <person name="Aerts A."/>
            <person name="Arnold G.J."/>
            <person name="Basu M.K."/>
            <person name="Bauer D.J."/>
            <person name="Caceres C.E."/>
            <person name="Carmel L."/>
            <person name="Casola C."/>
            <person name="Choi J.H."/>
            <person name="Detter J.C."/>
            <person name="Dong Q."/>
            <person name="Dusheyko S."/>
            <person name="Eads B.D."/>
            <person name="Frohlich T."/>
            <person name="Geiler-Samerotte K.A."/>
            <person name="Gerlach D."/>
            <person name="Hatcher P."/>
            <person name="Jogdeo S."/>
            <person name="Krijgsveld J."/>
            <person name="Kriventseva E.V."/>
            <person name="Kultz D."/>
            <person name="Laforsch C."/>
            <person name="Lindquist E."/>
            <person name="Lopez J."/>
            <person name="Manak J.R."/>
            <person name="Muller J."/>
            <person name="Pangilinan J."/>
            <person name="Patwardhan R.P."/>
            <person name="Pitluck S."/>
            <person name="Pritham E.J."/>
            <person name="Rechtsteiner A."/>
            <person name="Rho M."/>
            <person name="Rogozin I.B."/>
            <person name="Sakarya O."/>
            <person name="Salamov A."/>
            <person name="Schaack S."/>
            <person name="Shapiro H."/>
            <person name="Shiga Y."/>
            <person name="Skalitzky C."/>
            <person name="Smith Z."/>
            <person name="Souvorov A."/>
            <person name="Sung W."/>
            <person name="Tang Z."/>
            <person name="Tsuchiya D."/>
            <person name="Tu H."/>
            <person name="Vos H."/>
            <person name="Wang M."/>
            <person name="Wolf Y.I."/>
            <person name="Yamagata H."/>
            <person name="Yamada T."/>
            <person name="Ye Y."/>
            <person name="Shaw J.R."/>
            <person name="Andrews J."/>
            <person name="Crease T.J."/>
            <person name="Tang H."/>
            <person name="Lucas S.M."/>
            <person name="Robertson H.M."/>
            <person name="Bork P."/>
            <person name="Koonin E.V."/>
            <person name="Zdobnov E.M."/>
            <person name="Grigoriev I.V."/>
            <person name="Lynch M."/>
            <person name="Boore J.L."/>
        </authorList>
    </citation>
    <scope>NUCLEOTIDE SEQUENCE [LARGE SCALE GENOMIC DNA]</scope>
</reference>
<dbReference type="OMA" id="NSRAMTP"/>
<feature type="compositionally biased region" description="Basic and acidic residues" evidence="1">
    <location>
        <begin position="297"/>
        <end position="309"/>
    </location>
</feature>
<feature type="compositionally biased region" description="Basic and acidic residues" evidence="1">
    <location>
        <begin position="382"/>
        <end position="393"/>
    </location>
</feature>
<evidence type="ECO:0000313" key="3">
    <source>
        <dbReference type="Proteomes" id="UP000000305"/>
    </source>
</evidence>
<dbReference type="AlphaFoldDB" id="E9GEY0"/>
<feature type="compositionally biased region" description="Acidic residues" evidence="1">
    <location>
        <begin position="237"/>
        <end position="248"/>
    </location>
</feature>
<feature type="compositionally biased region" description="Basic and acidic residues" evidence="1">
    <location>
        <begin position="82"/>
        <end position="96"/>
    </location>
</feature>
<feature type="compositionally biased region" description="Low complexity" evidence="1">
    <location>
        <begin position="103"/>
        <end position="112"/>
    </location>
</feature>
<feature type="region of interest" description="Disordered" evidence="1">
    <location>
        <begin position="700"/>
        <end position="719"/>
    </location>
</feature>
<feature type="compositionally biased region" description="Polar residues" evidence="1">
    <location>
        <begin position="523"/>
        <end position="533"/>
    </location>
</feature>
<feature type="compositionally biased region" description="Polar residues" evidence="1">
    <location>
        <begin position="433"/>
        <end position="448"/>
    </location>
</feature>
<dbReference type="EMBL" id="GL732541">
    <property type="protein sequence ID" value="EFX82002.1"/>
    <property type="molecule type" value="Genomic_DNA"/>
</dbReference>
<name>E9GEY0_DAPPU</name>
<evidence type="ECO:0000256" key="1">
    <source>
        <dbReference type="SAM" id="MobiDB-lite"/>
    </source>
</evidence>
<organism evidence="2 3">
    <name type="scientific">Daphnia pulex</name>
    <name type="common">Water flea</name>
    <dbReference type="NCBI Taxonomy" id="6669"/>
    <lineage>
        <taxon>Eukaryota</taxon>
        <taxon>Metazoa</taxon>
        <taxon>Ecdysozoa</taxon>
        <taxon>Arthropoda</taxon>
        <taxon>Crustacea</taxon>
        <taxon>Branchiopoda</taxon>
        <taxon>Diplostraca</taxon>
        <taxon>Cladocera</taxon>
        <taxon>Anomopoda</taxon>
        <taxon>Daphniidae</taxon>
        <taxon>Daphnia</taxon>
    </lineage>
</organism>
<feature type="compositionally biased region" description="Polar residues" evidence="1">
    <location>
        <begin position="12"/>
        <end position="23"/>
    </location>
</feature>
<feature type="compositionally biased region" description="Low complexity" evidence="1">
    <location>
        <begin position="24"/>
        <end position="37"/>
    </location>
</feature>
<dbReference type="Proteomes" id="UP000000305">
    <property type="component" value="Unassembled WGS sequence"/>
</dbReference>
<feature type="region of interest" description="Disordered" evidence="1">
    <location>
        <begin position="174"/>
        <end position="576"/>
    </location>
</feature>
<evidence type="ECO:0000313" key="2">
    <source>
        <dbReference type="EMBL" id="EFX82002.1"/>
    </source>
</evidence>
<feature type="compositionally biased region" description="Basic and acidic residues" evidence="1">
    <location>
        <begin position="249"/>
        <end position="289"/>
    </location>
</feature>
<feature type="region of interest" description="Disordered" evidence="1">
    <location>
        <begin position="727"/>
        <end position="767"/>
    </location>
</feature>
<dbReference type="HOGENOM" id="CLU_364201_0_0_1"/>
<feature type="compositionally biased region" description="Basic and acidic residues" evidence="1">
    <location>
        <begin position="349"/>
        <end position="375"/>
    </location>
</feature>
<feature type="region of interest" description="Disordered" evidence="1">
    <location>
        <begin position="1"/>
        <end position="117"/>
    </location>
</feature>
<dbReference type="InParanoid" id="E9GEY0"/>
<sequence length="767" mass="84900">MVKGKKADTTGVKLNSIQAGAENSSSQTQSQPSQAQKSLKDLDETPPPSRSPSPPPSPPPSPTHSARSRESQWSIDIEELSDEPRSAVPTKKDNKRPDRRRSSSWSRSLMNSFRKKKNKEANLEALYKTGPLPDYFPANADEELDLTVQSIEPAGTVVVEERTGPVENVQIDESMEETKTSGPVQDEAAIVAETRTKAPSVERSTRMSKMLSFGTFGRRKSMTAPQEQSKSDHQESESQENPEIEVEAEQEKKPESKLKPKADKKGKHDEVDGESGEVKSEGKTKSNKREKSKSKERKSMKNEKEKSEENIQVIDEIQIEAGSVPIPTVAKIEEKEKSKSSLKKPTVAKVEEKEKSKSLKKPSIDKVEEKEEKKSKSSSKKPTTDKKEKESKSSVKKSKSNHKSIFSFKVKSVEQVQPEMDVEEVQLTDQEPESTSNAAVTKSESPPSTKVKPKRKSIADLFKREKSIKEEEIPTESASELPPSKKAGMFRNSFARSKKTKSMDVETISHEEIPENDKKTRRSTSVAFGSSFSLKKMFHGDSPSDLVDQTPESKGILNKRSKKTSSARPKSVQLDGNPLEIENVPVNSQTELRSSRSKFGERFMSFTRDSLRIKKQQRSKSDDRVLAEVADETLPMPIAIEAEDKNVTAPNATEVMQEGMRTNAIEIPANPVAESVTPEVQVDEAVILSTLHLDYEPKHALVSSSPPTSPDENPSDVHSNIAIANPSSLLDAPRQLENPTPDGPQKVSCMHSSTDTTITNTTTDVSF</sequence>
<keyword evidence="3" id="KW-1185">Reference proteome</keyword>
<dbReference type="KEGG" id="dpx:DAPPUDRAFT_302865"/>
<feature type="compositionally biased region" description="Basic and acidic residues" evidence="1">
    <location>
        <begin position="457"/>
        <end position="472"/>
    </location>
</feature>
<feature type="compositionally biased region" description="Low complexity" evidence="1">
    <location>
        <begin position="754"/>
        <end position="767"/>
    </location>
</feature>
<protein>
    <submittedName>
        <fullName evidence="2">Uncharacterized protein</fullName>
    </submittedName>
</protein>
<feature type="compositionally biased region" description="Acidic residues" evidence="1">
    <location>
        <begin position="420"/>
        <end position="432"/>
    </location>
</feature>
<feature type="compositionally biased region" description="Basic and acidic residues" evidence="1">
    <location>
        <begin position="501"/>
        <end position="518"/>
    </location>
</feature>
<proteinExistence type="predicted"/>